<feature type="compositionally biased region" description="Acidic residues" evidence="1">
    <location>
        <begin position="123"/>
        <end position="133"/>
    </location>
</feature>
<dbReference type="AlphaFoldDB" id="A0A7J0FGI3"/>
<comment type="caution">
    <text evidence="2">The sequence shown here is derived from an EMBL/GenBank/DDBJ whole genome shotgun (WGS) entry which is preliminary data.</text>
</comment>
<dbReference type="OrthoDB" id="784738at2759"/>
<accession>A0A7J0FGI3</accession>
<protein>
    <submittedName>
        <fullName evidence="2">Uncharacterized protein</fullName>
    </submittedName>
</protein>
<feature type="region of interest" description="Disordered" evidence="1">
    <location>
        <begin position="72"/>
        <end position="133"/>
    </location>
</feature>
<dbReference type="PANTHER" id="PTHR35708:SF3">
    <property type="entry name" value="GB|AAD25831.1"/>
    <property type="match status" value="1"/>
</dbReference>
<proteinExistence type="predicted"/>
<name>A0A7J0FGI3_9ERIC</name>
<dbReference type="PANTHER" id="PTHR35708">
    <property type="entry name" value="GB|AAD25831.1"/>
    <property type="match status" value="1"/>
</dbReference>
<evidence type="ECO:0000256" key="1">
    <source>
        <dbReference type="SAM" id="MobiDB-lite"/>
    </source>
</evidence>
<reference evidence="2 3" key="1">
    <citation type="submission" date="2019-07" db="EMBL/GenBank/DDBJ databases">
        <title>De Novo Assembly of kiwifruit Actinidia rufa.</title>
        <authorList>
            <person name="Sugita-Konishi S."/>
            <person name="Sato K."/>
            <person name="Mori E."/>
            <person name="Abe Y."/>
            <person name="Kisaki G."/>
            <person name="Hamano K."/>
            <person name="Suezawa K."/>
            <person name="Otani M."/>
            <person name="Fukuda T."/>
            <person name="Manabe T."/>
            <person name="Gomi K."/>
            <person name="Tabuchi M."/>
            <person name="Akimitsu K."/>
            <person name="Kataoka I."/>
        </authorList>
    </citation>
    <scope>NUCLEOTIDE SEQUENCE [LARGE SCALE GENOMIC DNA]</scope>
    <source>
        <strain evidence="3">cv. Fuchu</strain>
    </source>
</reference>
<sequence>MPQSCEKVITKGKCHVVSSEVCTWLPLFPSFEAVNRYGQLGFWGFQWNQLIGVLDNKRVQFLETEKDENCSTEVETTVEEKGSCQISPLDDSFSESDQSIDESSVTDQDSEAAWPYYSGDVDPSPDDSDGSISDEESLIEIALPSGHYVGFEKEEPKLSSQQQQKFHSLIEFLADINEVNEEDNLIEIDISMGSIKCSSFEIET</sequence>
<gene>
    <name evidence="2" type="ORF">Acr_12g0002340</name>
</gene>
<dbReference type="EMBL" id="BJWL01000012">
    <property type="protein sequence ID" value="GFY97693.1"/>
    <property type="molecule type" value="Genomic_DNA"/>
</dbReference>
<evidence type="ECO:0000313" key="2">
    <source>
        <dbReference type="EMBL" id="GFY97693.1"/>
    </source>
</evidence>
<organism evidence="2 3">
    <name type="scientific">Actinidia rufa</name>
    <dbReference type="NCBI Taxonomy" id="165716"/>
    <lineage>
        <taxon>Eukaryota</taxon>
        <taxon>Viridiplantae</taxon>
        <taxon>Streptophyta</taxon>
        <taxon>Embryophyta</taxon>
        <taxon>Tracheophyta</taxon>
        <taxon>Spermatophyta</taxon>
        <taxon>Magnoliopsida</taxon>
        <taxon>eudicotyledons</taxon>
        <taxon>Gunneridae</taxon>
        <taxon>Pentapetalae</taxon>
        <taxon>asterids</taxon>
        <taxon>Ericales</taxon>
        <taxon>Actinidiaceae</taxon>
        <taxon>Actinidia</taxon>
    </lineage>
</organism>
<evidence type="ECO:0000313" key="3">
    <source>
        <dbReference type="Proteomes" id="UP000585474"/>
    </source>
</evidence>
<dbReference type="Proteomes" id="UP000585474">
    <property type="component" value="Unassembled WGS sequence"/>
</dbReference>
<keyword evidence="3" id="KW-1185">Reference proteome</keyword>